<feature type="region of interest" description="Disordered" evidence="1">
    <location>
        <begin position="34"/>
        <end position="60"/>
    </location>
</feature>
<dbReference type="GO" id="GO:0005524">
    <property type="term" value="F:ATP binding"/>
    <property type="evidence" value="ECO:0007669"/>
    <property type="project" value="InterPro"/>
</dbReference>
<dbReference type="Proteomes" id="UP001302602">
    <property type="component" value="Unassembled WGS sequence"/>
</dbReference>
<keyword evidence="4" id="KW-1185">Reference proteome</keyword>
<reference evidence="3" key="2">
    <citation type="submission" date="2023-05" db="EMBL/GenBank/DDBJ databases">
        <authorList>
            <consortium name="Lawrence Berkeley National Laboratory"/>
            <person name="Steindorff A."/>
            <person name="Hensen N."/>
            <person name="Bonometti L."/>
            <person name="Westerberg I."/>
            <person name="Brannstrom I.O."/>
            <person name="Guillou S."/>
            <person name="Cros-Aarteil S."/>
            <person name="Calhoun S."/>
            <person name="Haridas S."/>
            <person name="Kuo A."/>
            <person name="Mondo S."/>
            <person name="Pangilinan J."/>
            <person name="Riley R."/>
            <person name="Labutti K."/>
            <person name="Andreopoulos B."/>
            <person name="Lipzen A."/>
            <person name="Chen C."/>
            <person name="Yanf M."/>
            <person name="Daum C."/>
            <person name="Ng V."/>
            <person name="Clum A."/>
            <person name="Ohm R."/>
            <person name="Martin F."/>
            <person name="Silar P."/>
            <person name="Natvig D."/>
            <person name="Lalanne C."/>
            <person name="Gautier V."/>
            <person name="Ament-Velasquez S.L."/>
            <person name="Kruys A."/>
            <person name="Hutchinson M.I."/>
            <person name="Powell A.J."/>
            <person name="Barry K."/>
            <person name="Miller A.N."/>
            <person name="Grigoriev I.V."/>
            <person name="Debuchy R."/>
            <person name="Gladieux P."/>
            <person name="Thoren M.H."/>
            <person name="Johannesson H."/>
        </authorList>
    </citation>
    <scope>NUCLEOTIDE SEQUENCE</scope>
    <source>
        <strain evidence="3">CBS 731.68</strain>
    </source>
</reference>
<dbReference type="SUPFAM" id="SSF56112">
    <property type="entry name" value="Protein kinase-like (PK-like)"/>
    <property type="match status" value="1"/>
</dbReference>
<comment type="caution">
    <text evidence="3">The sequence shown here is derived from an EMBL/GenBank/DDBJ whole genome shotgun (WGS) entry which is preliminary data.</text>
</comment>
<dbReference type="AlphaFoldDB" id="A0AAN6YZL6"/>
<sequence length="163" mass="17641">MTRPKNNSVWSVRSMSGSARILAYQPFLVGAGRRHSRTPAVHTAPSASGPTQSTGTPAARDVQKWALQTAVAFQYIHSGRVKQVDIGTYNVLLDTADNAKLSDFAGSSLDGSEPTVAAGVHSTHPRLSTFKPSVRFELFALGSLLYEIRDDLPTFPRKGRSRS</sequence>
<gene>
    <name evidence="3" type="ORF">N657DRAFT_168585</name>
</gene>
<dbReference type="PROSITE" id="PS50011">
    <property type="entry name" value="PROTEIN_KINASE_DOM"/>
    <property type="match status" value="1"/>
</dbReference>
<feature type="domain" description="Protein kinase" evidence="2">
    <location>
        <begin position="1"/>
        <end position="163"/>
    </location>
</feature>
<dbReference type="EMBL" id="MU853241">
    <property type="protein sequence ID" value="KAK4120095.1"/>
    <property type="molecule type" value="Genomic_DNA"/>
</dbReference>
<dbReference type="InterPro" id="IPR000719">
    <property type="entry name" value="Prot_kinase_dom"/>
</dbReference>
<dbReference type="GeneID" id="87822829"/>
<evidence type="ECO:0000256" key="1">
    <source>
        <dbReference type="SAM" id="MobiDB-lite"/>
    </source>
</evidence>
<dbReference type="Gene3D" id="1.10.510.10">
    <property type="entry name" value="Transferase(Phosphotransferase) domain 1"/>
    <property type="match status" value="1"/>
</dbReference>
<evidence type="ECO:0000259" key="2">
    <source>
        <dbReference type="PROSITE" id="PS50011"/>
    </source>
</evidence>
<name>A0AAN6YZL6_9PEZI</name>
<feature type="compositionally biased region" description="Polar residues" evidence="1">
    <location>
        <begin position="45"/>
        <end position="56"/>
    </location>
</feature>
<accession>A0AAN6YZL6</accession>
<dbReference type="RefSeq" id="XP_062643867.1">
    <property type="nucleotide sequence ID" value="XM_062786063.1"/>
</dbReference>
<proteinExistence type="predicted"/>
<evidence type="ECO:0000313" key="4">
    <source>
        <dbReference type="Proteomes" id="UP001302602"/>
    </source>
</evidence>
<protein>
    <recommendedName>
        <fullName evidence="2">Protein kinase domain-containing protein</fullName>
    </recommendedName>
</protein>
<organism evidence="3 4">
    <name type="scientific">Parathielavia appendiculata</name>
    <dbReference type="NCBI Taxonomy" id="2587402"/>
    <lineage>
        <taxon>Eukaryota</taxon>
        <taxon>Fungi</taxon>
        <taxon>Dikarya</taxon>
        <taxon>Ascomycota</taxon>
        <taxon>Pezizomycotina</taxon>
        <taxon>Sordariomycetes</taxon>
        <taxon>Sordariomycetidae</taxon>
        <taxon>Sordariales</taxon>
        <taxon>Chaetomiaceae</taxon>
        <taxon>Parathielavia</taxon>
    </lineage>
</organism>
<reference evidence="3" key="1">
    <citation type="journal article" date="2023" name="Mol. Phylogenet. Evol.">
        <title>Genome-scale phylogeny and comparative genomics of the fungal order Sordariales.</title>
        <authorList>
            <person name="Hensen N."/>
            <person name="Bonometti L."/>
            <person name="Westerberg I."/>
            <person name="Brannstrom I.O."/>
            <person name="Guillou S."/>
            <person name="Cros-Aarteil S."/>
            <person name="Calhoun S."/>
            <person name="Haridas S."/>
            <person name="Kuo A."/>
            <person name="Mondo S."/>
            <person name="Pangilinan J."/>
            <person name="Riley R."/>
            <person name="LaButti K."/>
            <person name="Andreopoulos B."/>
            <person name="Lipzen A."/>
            <person name="Chen C."/>
            <person name="Yan M."/>
            <person name="Daum C."/>
            <person name="Ng V."/>
            <person name="Clum A."/>
            <person name="Steindorff A."/>
            <person name="Ohm R.A."/>
            <person name="Martin F."/>
            <person name="Silar P."/>
            <person name="Natvig D.O."/>
            <person name="Lalanne C."/>
            <person name="Gautier V."/>
            <person name="Ament-Velasquez S.L."/>
            <person name="Kruys A."/>
            <person name="Hutchinson M.I."/>
            <person name="Powell A.J."/>
            <person name="Barry K."/>
            <person name="Miller A.N."/>
            <person name="Grigoriev I.V."/>
            <person name="Debuchy R."/>
            <person name="Gladieux P."/>
            <person name="Hiltunen Thoren M."/>
            <person name="Johannesson H."/>
        </authorList>
    </citation>
    <scope>NUCLEOTIDE SEQUENCE</scope>
    <source>
        <strain evidence="3">CBS 731.68</strain>
    </source>
</reference>
<evidence type="ECO:0000313" key="3">
    <source>
        <dbReference type="EMBL" id="KAK4120095.1"/>
    </source>
</evidence>
<dbReference type="GO" id="GO:0004672">
    <property type="term" value="F:protein kinase activity"/>
    <property type="evidence" value="ECO:0007669"/>
    <property type="project" value="InterPro"/>
</dbReference>
<dbReference type="InterPro" id="IPR011009">
    <property type="entry name" value="Kinase-like_dom_sf"/>
</dbReference>